<dbReference type="PANTHER" id="PTHR18968">
    <property type="entry name" value="THIAMINE PYROPHOSPHATE ENZYMES"/>
    <property type="match status" value="1"/>
</dbReference>
<dbReference type="GO" id="GO:0009097">
    <property type="term" value="P:isoleucine biosynthetic process"/>
    <property type="evidence" value="ECO:0007669"/>
    <property type="project" value="TreeGrafter"/>
</dbReference>
<keyword evidence="2 3" id="KW-0786">Thiamine pyrophosphate</keyword>
<dbReference type="GO" id="GO:0005948">
    <property type="term" value="C:acetolactate synthase complex"/>
    <property type="evidence" value="ECO:0007669"/>
    <property type="project" value="TreeGrafter"/>
</dbReference>
<dbReference type="GO" id="GO:0000287">
    <property type="term" value="F:magnesium ion binding"/>
    <property type="evidence" value="ECO:0007669"/>
    <property type="project" value="InterPro"/>
</dbReference>
<organism evidence="7 8">
    <name type="scientific">Penicillium brevicompactum</name>
    <dbReference type="NCBI Taxonomy" id="5074"/>
    <lineage>
        <taxon>Eukaryota</taxon>
        <taxon>Fungi</taxon>
        <taxon>Dikarya</taxon>
        <taxon>Ascomycota</taxon>
        <taxon>Pezizomycotina</taxon>
        <taxon>Eurotiomycetes</taxon>
        <taxon>Eurotiomycetidae</taxon>
        <taxon>Eurotiales</taxon>
        <taxon>Aspergillaceae</taxon>
        <taxon>Penicillium</taxon>
    </lineage>
</organism>
<dbReference type="CDD" id="cd02002">
    <property type="entry name" value="TPP_BFDC"/>
    <property type="match status" value="1"/>
</dbReference>
<evidence type="ECO:0000256" key="3">
    <source>
        <dbReference type="RuleBase" id="RU362132"/>
    </source>
</evidence>
<dbReference type="InterPro" id="IPR012000">
    <property type="entry name" value="Thiamin_PyroP_enz_cen_dom"/>
</dbReference>
<dbReference type="EMBL" id="JAPZBQ010000005">
    <property type="protein sequence ID" value="KAJ5329769.1"/>
    <property type="molecule type" value="Genomic_DNA"/>
</dbReference>
<dbReference type="GO" id="GO:0009099">
    <property type="term" value="P:L-valine biosynthetic process"/>
    <property type="evidence" value="ECO:0007669"/>
    <property type="project" value="TreeGrafter"/>
</dbReference>
<sequence>MLKGQKERPKEFPTFVTCPTEMVAMSMADGFSRLTGRAQAVVVHVDVGTQALGPAMHNASCGRAPVLVFAGLSPFTLEGEMRGSRNEFQHWLQDIPNQRQIVSQYCRYTAEIKSGKNIKQMVNRALQFANSNPQGPAYLCAAREVMEDELQPYSPYPMHPAHSAALTESGVDDISNNLVEALEPLIIVGRTGRSTVATEALISLADLIGRMHVLDAGGSDMCFPVSHPAALGTKYGVHKAIETSDVILVIDCDVPWIPTRCKPSDSAKIYHVDIDPLKQNMSLFYINSTATYKADSAAALKQLVDFISSSERLGDILNSPDSLVGRASRHTAHRKWRTSIESFVTYDRKNVSSISAQYLASQLRKSCPSDTIWVVEAVTLTEKIAEGISATLPHSWINCGASGLGWSGGAALGVKLASKHLAQNDKGDKFVCQIVGDGGYMFSIPSSVYWISSRYKLPILTIVLNNRGWVAPGRSLLMYHPDGEGSNASLEDLATSFSPSPDYSGIAKCAAGGSLWGNRASTVAELLDLLPEAIESVIRGTGAVLEVELDGITT</sequence>
<feature type="domain" description="Thiamine pyrophosphate enzyme central" evidence="4">
    <location>
        <begin position="176"/>
        <end position="278"/>
    </location>
</feature>
<evidence type="ECO:0000259" key="5">
    <source>
        <dbReference type="Pfam" id="PF02775"/>
    </source>
</evidence>
<evidence type="ECO:0000259" key="4">
    <source>
        <dbReference type="Pfam" id="PF00205"/>
    </source>
</evidence>
<dbReference type="InterPro" id="IPR029035">
    <property type="entry name" value="DHS-like_NAD/FAD-binding_dom"/>
</dbReference>
<protein>
    <recommendedName>
        <fullName evidence="9">Pyruvate decarboxylase</fullName>
    </recommendedName>
</protein>
<dbReference type="PANTHER" id="PTHR18968:SF164">
    <property type="entry name" value="PYRUVATE DECARBOXYLASE"/>
    <property type="match status" value="1"/>
</dbReference>
<dbReference type="GO" id="GO:0003984">
    <property type="term" value="F:acetolactate synthase activity"/>
    <property type="evidence" value="ECO:0007669"/>
    <property type="project" value="TreeGrafter"/>
</dbReference>
<evidence type="ECO:0000259" key="6">
    <source>
        <dbReference type="Pfam" id="PF02776"/>
    </source>
</evidence>
<comment type="caution">
    <text evidence="7">The sequence shown here is derived from an EMBL/GenBank/DDBJ whole genome shotgun (WGS) entry which is preliminary data.</text>
</comment>
<name>A0A9W9QB81_PENBR</name>
<proteinExistence type="inferred from homology"/>
<dbReference type="CDD" id="cd07035">
    <property type="entry name" value="TPP_PYR_POX_like"/>
    <property type="match status" value="1"/>
</dbReference>
<dbReference type="AlphaFoldDB" id="A0A9W9QB81"/>
<dbReference type="InterPro" id="IPR012001">
    <property type="entry name" value="Thiamin_PyroP_enz_TPP-bd_dom"/>
</dbReference>
<evidence type="ECO:0000256" key="1">
    <source>
        <dbReference type="ARBA" id="ARBA00007812"/>
    </source>
</evidence>
<dbReference type="Pfam" id="PF02776">
    <property type="entry name" value="TPP_enzyme_N"/>
    <property type="match status" value="1"/>
</dbReference>
<gene>
    <name evidence="7" type="ORF">N7452_010159</name>
</gene>
<comment type="similarity">
    <text evidence="1 3">Belongs to the TPP enzyme family.</text>
</comment>
<feature type="domain" description="Thiamine pyrophosphate enzyme N-terminal TPP-binding" evidence="6">
    <location>
        <begin position="13"/>
        <end position="98"/>
    </location>
</feature>
<evidence type="ECO:0000313" key="7">
    <source>
        <dbReference type="EMBL" id="KAJ5329769.1"/>
    </source>
</evidence>
<dbReference type="GO" id="GO:0030976">
    <property type="term" value="F:thiamine pyrophosphate binding"/>
    <property type="evidence" value="ECO:0007669"/>
    <property type="project" value="InterPro"/>
</dbReference>
<dbReference type="SUPFAM" id="SSF52518">
    <property type="entry name" value="Thiamin diphosphate-binding fold (THDP-binding)"/>
    <property type="match status" value="2"/>
</dbReference>
<dbReference type="SUPFAM" id="SSF52467">
    <property type="entry name" value="DHS-like NAD/FAD-binding domain"/>
    <property type="match status" value="1"/>
</dbReference>
<dbReference type="GO" id="GO:0005739">
    <property type="term" value="C:mitochondrion"/>
    <property type="evidence" value="ECO:0007669"/>
    <property type="project" value="TreeGrafter"/>
</dbReference>
<dbReference type="Pfam" id="PF02775">
    <property type="entry name" value="TPP_enzyme_C"/>
    <property type="match status" value="1"/>
</dbReference>
<evidence type="ECO:0000256" key="2">
    <source>
        <dbReference type="ARBA" id="ARBA00023052"/>
    </source>
</evidence>
<dbReference type="Gene3D" id="3.40.50.970">
    <property type="match status" value="2"/>
</dbReference>
<dbReference type="Proteomes" id="UP001147695">
    <property type="component" value="Unassembled WGS sequence"/>
</dbReference>
<evidence type="ECO:0008006" key="9">
    <source>
        <dbReference type="Google" id="ProtNLM"/>
    </source>
</evidence>
<dbReference type="Pfam" id="PF00205">
    <property type="entry name" value="TPP_enzyme_M"/>
    <property type="match status" value="1"/>
</dbReference>
<evidence type="ECO:0000313" key="8">
    <source>
        <dbReference type="Proteomes" id="UP001147695"/>
    </source>
</evidence>
<accession>A0A9W9QB81</accession>
<reference evidence="7" key="2">
    <citation type="journal article" date="2023" name="IMA Fungus">
        <title>Comparative genomic study of the Penicillium genus elucidates a diverse pangenome and 15 lateral gene transfer events.</title>
        <authorList>
            <person name="Petersen C."/>
            <person name="Sorensen T."/>
            <person name="Nielsen M.R."/>
            <person name="Sondergaard T.E."/>
            <person name="Sorensen J.L."/>
            <person name="Fitzpatrick D.A."/>
            <person name="Frisvad J.C."/>
            <person name="Nielsen K.L."/>
        </authorList>
    </citation>
    <scope>NUCLEOTIDE SEQUENCE</scope>
    <source>
        <strain evidence="7">IBT 35673</strain>
    </source>
</reference>
<feature type="domain" description="Thiamine pyrophosphate enzyme TPP-binding" evidence="5">
    <location>
        <begin position="389"/>
        <end position="536"/>
    </location>
</feature>
<dbReference type="InterPro" id="IPR029061">
    <property type="entry name" value="THDP-binding"/>
</dbReference>
<reference evidence="7" key="1">
    <citation type="submission" date="2022-12" db="EMBL/GenBank/DDBJ databases">
        <authorList>
            <person name="Petersen C."/>
        </authorList>
    </citation>
    <scope>NUCLEOTIDE SEQUENCE</scope>
    <source>
        <strain evidence="7">IBT 35673</strain>
    </source>
</reference>
<dbReference type="Gene3D" id="3.40.50.1220">
    <property type="entry name" value="TPP-binding domain"/>
    <property type="match status" value="1"/>
</dbReference>
<dbReference type="InterPro" id="IPR011766">
    <property type="entry name" value="TPP_enzyme_TPP-bd"/>
</dbReference>
<dbReference type="InterPro" id="IPR045229">
    <property type="entry name" value="TPP_enz"/>
</dbReference>
<dbReference type="GO" id="GO:0050660">
    <property type="term" value="F:flavin adenine dinucleotide binding"/>
    <property type="evidence" value="ECO:0007669"/>
    <property type="project" value="TreeGrafter"/>
</dbReference>